<feature type="region of interest" description="Disordered" evidence="2">
    <location>
        <begin position="1"/>
        <end position="25"/>
    </location>
</feature>
<keyword evidence="1" id="KW-0175">Coiled coil</keyword>
<name>Q23D23_TETTS</name>
<feature type="compositionally biased region" description="Polar residues" evidence="2">
    <location>
        <begin position="957"/>
        <end position="967"/>
    </location>
</feature>
<accession>Q23D23</accession>
<dbReference type="GeneID" id="7829150"/>
<feature type="compositionally biased region" description="Basic and acidic residues" evidence="2">
    <location>
        <begin position="434"/>
        <end position="443"/>
    </location>
</feature>
<gene>
    <name evidence="3" type="ORF">TTHERM_00051660</name>
</gene>
<protein>
    <submittedName>
        <fullName evidence="3">Uncharacterized protein</fullName>
    </submittedName>
</protein>
<feature type="region of interest" description="Disordered" evidence="2">
    <location>
        <begin position="54"/>
        <end position="96"/>
    </location>
</feature>
<feature type="compositionally biased region" description="Polar residues" evidence="2">
    <location>
        <begin position="1"/>
        <end position="19"/>
    </location>
</feature>
<feature type="region of interest" description="Disordered" evidence="2">
    <location>
        <begin position="434"/>
        <end position="459"/>
    </location>
</feature>
<sequence length="1287" mass="151430">MRSFNNSVNEQQKSFQSDSINEDSKISSKINETQNQYLSNNNVINNNFSEQRSKSQSSFIKSQASNHSIPITNQSYNDNLSVNRSNNSRTHTSIQIPQKKSQFHIQNYSGYKRYDEPVKLNKDQNFMPLSNHISSSEILFNSGIYQKKYNENDSTKASILMNLNTTIVDPSKSQSFLIQKPIKQQLDVIDEQINLENQRKELQKFSFQKDQNQQNYQRRASEILEETAKQLEEERNRPKPQEIHVIVNPYEITRQDILEKMINKDKQMREQEESIKAKEFRQAKNKQAKELLIFLGMKLPSDDEEEEEEVQIEKDKSFNKIALQPQIPSNHNSQTNISEQPSHSVTKSFFNRKPKKRQTTRVIDIINQMNSKTPQEQKMQMIKGETALIIKSQKNLKSTTKVDFEDDYQQQDNKTQNLIRGSQTSIQLHNEKSNNDIQSDKQNIKPISDVQPPSNNYTISDIEDTKSVQLQMEQFLNRRTLKQSFRLPLRYNSAIIKRAFEKQGQTYISKWLSHTTFTQTDLAEDEEDIDQTVIKNAAPGQQVILIETKPQIIKGRLNKFGKYKRRLRESMTNFEDEDEDPEQILNKANSVKRREVLKNRMRIQANVESKKEKELAKKGREYQIQTDIPESKWEQKMVQLGKRKVRFQLENDLYQPDLDVGPDTIFKNPTFFRGLQIPKSGAQTLTSIGQSMTSFAQIDFELEPKSHHEFDDKYNLMDVFSELYKGGDRKDYKLKQQWIDFLIYKDKMVDAFERMDGLRYKYPLQKKIEQDVRNQQIYEDIIKESEEEKVWKPDDQPQTDPPDQLKEFLIEPNILVYSKNILDLDRNYNKNKQDKEQDLTNQRRVAKLGLADEKTQAHQIQQLVDQKSKPSEVTYGNREIFDFMYKNYGDLAFVPMKTLQRIYDEKDQKQKISQLEKILFEQTPAIPNNIHTNNNLFLVKEVNEYENELRQKKRQKQTISRASSQSQVKEDISQKNFEEANQKSKIQAQINSVLASVNPINFQFIANDVKQKSIVKGVENIATKSFKNFSKIQDMSQQIKSQIEPPSIEQTQKNILQSQTENKTQFQIQSLQQIGEPQQQQQQIQKSNISNREQQIKTLKDLNEMYTTPGQLISQTLKTIKSYNKQPTNQDNPEFDIKKNTNMSFYSNPDEAKQVIKNQYYVDHGSHLLNTQYDYNIPAHYHYREAEQGLFYLSKNYRDYFEPARDVFAEKDGWDILDQFAKNPKNLKTEKPQIHNYSQQKEFHDENDILTAFHGISVMNNCNKLFNDVEKRNEDNFKRRIYYNSSQ</sequence>
<feature type="coiled-coil region" evidence="1">
    <location>
        <begin position="195"/>
        <end position="237"/>
    </location>
</feature>
<dbReference type="HOGENOM" id="CLU_262598_0_0_1"/>
<evidence type="ECO:0000256" key="1">
    <source>
        <dbReference type="SAM" id="Coils"/>
    </source>
</evidence>
<dbReference type="Proteomes" id="UP000009168">
    <property type="component" value="Unassembled WGS sequence"/>
</dbReference>
<dbReference type="EMBL" id="GG662712">
    <property type="protein sequence ID" value="EAR94516.2"/>
    <property type="molecule type" value="Genomic_DNA"/>
</dbReference>
<evidence type="ECO:0000256" key="2">
    <source>
        <dbReference type="SAM" id="MobiDB-lite"/>
    </source>
</evidence>
<reference evidence="4" key="1">
    <citation type="journal article" date="2006" name="PLoS Biol.">
        <title>Macronuclear genome sequence of the ciliate Tetrahymena thermophila, a model eukaryote.</title>
        <authorList>
            <person name="Eisen J.A."/>
            <person name="Coyne R.S."/>
            <person name="Wu M."/>
            <person name="Wu D."/>
            <person name="Thiagarajan M."/>
            <person name="Wortman J.R."/>
            <person name="Badger J.H."/>
            <person name="Ren Q."/>
            <person name="Amedeo P."/>
            <person name="Jones K.M."/>
            <person name="Tallon L.J."/>
            <person name="Delcher A.L."/>
            <person name="Salzberg S.L."/>
            <person name="Silva J.C."/>
            <person name="Haas B.J."/>
            <person name="Majoros W.H."/>
            <person name="Farzad M."/>
            <person name="Carlton J.M."/>
            <person name="Smith R.K. Jr."/>
            <person name="Garg J."/>
            <person name="Pearlman R.E."/>
            <person name="Karrer K.M."/>
            <person name="Sun L."/>
            <person name="Manning G."/>
            <person name="Elde N.C."/>
            <person name="Turkewitz A.P."/>
            <person name="Asai D.J."/>
            <person name="Wilkes D.E."/>
            <person name="Wang Y."/>
            <person name="Cai H."/>
            <person name="Collins K."/>
            <person name="Stewart B.A."/>
            <person name="Lee S.R."/>
            <person name="Wilamowska K."/>
            <person name="Weinberg Z."/>
            <person name="Ruzzo W.L."/>
            <person name="Wloga D."/>
            <person name="Gaertig J."/>
            <person name="Frankel J."/>
            <person name="Tsao C.-C."/>
            <person name="Gorovsky M.A."/>
            <person name="Keeling P.J."/>
            <person name="Waller R.F."/>
            <person name="Patron N.J."/>
            <person name="Cherry J.M."/>
            <person name="Stover N.A."/>
            <person name="Krieger C.J."/>
            <person name="del Toro C."/>
            <person name="Ryder H.F."/>
            <person name="Williamson S.C."/>
            <person name="Barbeau R.A."/>
            <person name="Hamilton E.P."/>
            <person name="Orias E."/>
        </authorList>
    </citation>
    <scope>NUCLEOTIDE SEQUENCE [LARGE SCALE GENOMIC DNA]</scope>
    <source>
        <strain evidence="4">SB210</strain>
    </source>
</reference>
<dbReference type="InParanoid" id="Q23D23"/>
<dbReference type="KEGG" id="tet:TTHERM_00051660"/>
<organism evidence="3 4">
    <name type="scientific">Tetrahymena thermophila (strain SB210)</name>
    <dbReference type="NCBI Taxonomy" id="312017"/>
    <lineage>
        <taxon>Eukaryota</taxon>
        <taxon>Sar</taxon>
        <taxon>Alveolata</taxon>
        <taxon>Ciliophora</taxon>
        <taxon>Intramacronucleata</taxon>
        <taxon>Oligohymenophorea</taxon>
        <taxon>Hymenostomatida</taxon>
        <taxon>Tetrahymenina</taxon>
        <taxon>Tetrahymenidae</taxon>
        <taxon>Tetrahymena</taxon>
    </lineage>
</organism>
<dbReference type="RefSeq" id="XP_001014863.2">
    <property type="nucleotide sequence ID" value="XM_001014863.2"/>
</dbReference>
<proteinExistence type="predicted"/>
<feature type="compositionally biased region" description="Polar residues" evidence="2">
    <location>
        <begin position="326"/>
        <end position="349"/>
    </location>
</feature>
<feature type="region of interest" description="Disordered" evidence="2">
    <location>
        <begin position="953"/>
        <end position="976"/>
    </location>
</feature>
<keyword evidence="4" id="KW-1185">Reference proteome</keyword>
<feature type="region of interest" description="Disordered" evidence="2">
    <location>
        <begin position="326"/>
        <end position="358"/>
    </location>
</feature>
<evidence type="ECO:0000313" key="3">
    <source>
        <dbReference type="EMBL" id="EAR94516.2"/>
    </source>
</evidence>
<evidence type="ECO:0000313" key="4">
    <source>
        <dbReference type="Proteomes" id="UP000009168"/>
    </source>
</evidence>